<gene>
    <name evidence="2" type="ORF">OG699_43960</name>
</gene>
<keyword evidence="1" id="KW-1133">Transmembrane helix</keyword>
<sequence length="130" mass="13937">MSTCIAIAVFFGLLGLIPVRKARGVRRLIAHGERAPGVCDYATWDDGNASAWCSFVTPDGKSRQVAVEGYGSPRFEAGDVVEIAYWKGRPRTAVVVQDEENYRRTHLVAAIVCSVLAGVFVLAAVLAAAL</sequence>
<dbReference type="EMBL" id="CP109546">
    <property type="protein sequence ID" value="WTZ14303.1"/>
    <property type="molecule type" value="Genomic_DNA"/>
</dbReference>
<evidence type="ECO:0000313" key="2">
    <source>
        <dbReference type="EMBL" id="WTZ14303.1"/>
    </source>
</evidence>
<evidence type="ECO:0008006" key="3">
    <source>
        <dbReference type="Google" id="ProtNLM"/>
    </source>
</evidence>
<keyword evidence="1" id="KW-0812">Transmembrane</keyword>
<name>A0AAU3I8U9_9ACTN</name>
<feature type="transmembrane region" description="Helical" evidence="1">
    <location>
        <begin position="107"/>
        <end position="129"/>
    </location>
</feature>
<protein>
    <recommendedName>
        <fullName evidence="3">DUF3592 domain-containing protein</fullName>
    </recommendedName>
</protein>
<proteinExistence type="predicted"/>
<accession>A0AAU3I8U9</accession>
<reference evidence="2" key="1">
    <citation type="submission" date="2022-10" db="EMBL/GenBank/DDBJ databases">
        <title>The complete genomes of actinobacterial strains from the NBC collection.</title>
        <authorList>
            <person name="Joergensen T.S."/>
            <person name="Alvarez Arevalo M."/>
            <person name="Sterndorff E.B."/>
            <person name="Faurdal D."/>
            <person name="Vuksanovic O."/>
            <person name="Mourched A.-S."/>
            <person name="Charusanti P."/>
            <person name="Shaw S."/>
            <person name="Blin K."/>
            <person name="Weber T."/>
        </authorList>
    </citation>
    <scope>NUCLEOTIDE SEQUENCE</scope>
    <source>
        <strain evidence="2">NBC_01393</strain>
    </source>
</reference>
<evidence type="ECO:0000256" key="1">
    <source>
        <dbReference type="SAM" id="Phobius"/>
    </source>
</evidence>
<dbReference type="AlphaFoldDB" id="A0AAU3I8U9"/>
<keyword evidence="1" id="KW-0472">Membrane</keyword>
<organism evidence="2">
    <name type="scientific">Streptomyces sp. NBC_01393</name>
    <dbReference type="NCBI Taxonomy" id="2903851"/>
    <lineage>
        <taxon>Bacteria</taxon>
        <taxon>Bacillati</taxon>
        <taxon>Actinomycetota</taxon>
        <taxon>Actinomycetes</taxon>
        <taxon>Kitasatosporales</taxon>
        <taxon>Streptomycetaceae</taxon>
        <taxon>Streptomyces</taxon>
    </lineage>
</organism>